<comment type="caution">
    <text evidence="1">The sequence shown here is derived from an EMBL/GenBank/DDBJ whole genome shotgun (WGS) entry which is preliminary data.</text>
</comment>
<gene>
    <name evidence="1" type="ORF">RHMOL_Rhmol08G0046500</name>
</gene>
<dbReference type="Proteomes" id="UP001062846">
    <property type="component" value="Chromosome 8"/>
</dbReference>
<evidence type="ECO:0000313" key="2">
    <source>
        <dbReference type="Proteomes" id="UP001062846"/>
    </source>
</evidence>
<organism evidence="1 2">
    <name type="scientific">Rhododendron molle</name>
    <name type="common">Chinese azalea</name>
    <name type="synonym">Azalea mollis</name>
    <dbReference type="NCBI Taxonomy" id="49168"/>
    <lineage>
        <taxon>Eukaryota</taxon>
        <taxon>Viridiplantae</taxon>
        <taxon>Streptophyta</taxon>
        <taxon>Embryophyta</taxon>
        <taxon>Tracheophyta</taxon>
        <taxon>Spermatophyta</taxon>
        <taxon>Magnoliopsida</taxon>
        <taxon>eudicotyledons</taxon>
        <taxon>Gunneridae</taxon>
        <taxon>Pentapetalae</taxon>
        <taxon>asterids</taxon>
        <taxon>Ericales</taxon>
        <taxon>Ericaceae</taxon>
        <taxon>Ericoideae</taxon>
        <taxon>Rhodoreae</taxon>
        <taxon>Rhododendron</taxon>
    </lineage>
</organism>
<dbReference type="EMBL" id="CM046395">
    <property type="protein sequence ID" value="KAI8541242.1"/>
    <property type="molecule type" value="Genomic_DNA"/>
</dbReference>
<protein>
    <submittedName>
        <fullName evidence="1">Uncharacterized protein</fullName>
    </submittedName>
</protein>
<sequence>MFLIYNYLSGGNINTFIHERSGKNVEWPVIHKIAIDIAEALAFLHYSCVPRIVHRDIKPSNILLDKDFNAYLSDFGLARLLEVFETHVTADVAGTFGYVAPEYANTRRVSNKADVYSFGIVLLELMSRKQSLDPSFSEYGNGFNIFPWAKLLLMEERFSELFSPELWDGGPRESLLGMLRLASTCTEESLSVRPSIKQVLEKLKQLNS</sequence>
<name>A0ACC0MLA4_RHOML</name>
<keyword evidence="2" id="KW-1185">Reference proteome</keyword>
<proteinExistence type="predicted"/>
<evidence type="ECO:0000313" key="1">
    <source>
        <dbReference type="EMBL" id="KAI8541242.1"/>
    </source>
</evidence>
<accession>A0ACC0MLA4</accession>
<reference evidence="1" key="1">
    <citation type="submission" date="2022-02" db="EMBL/GenBank/DDBJ databases">
        <title>Plant Genome Project.</title>
        <authorList>
            <person name="Zhang R.-G."/>
        </authorList>
    </citation>
    <scope>NUCLEOTIDE SEQUENCE</scope>
    <source>
        <strain evidence="1">AT1</strain>
    </source>
</reference>